<sequence length="107" mass="11468">MTAPGKAAAADIGCKLTKAAFKLVFIDRFKPLDGEVSVAGRVGNKPSRVGKELNMAGCVPTAVKPVGKFPDRCRRVRKQIIQYAGLTNARLARKGAQVALNKFLQTV</sequence>
<comment type="caution">
    <text evidence="1">The sequence shown here is derived from an EMBL/GenBank/DDBJ whole genome shotgun (WGS) entry which is preliminary data.</text>
</comment>
<dbReference type="EMBL" id="VSSQ01005073">
    <property type="protein sequence ID" value="MPM27736.1"/>
    <property type="molecule type" value="Genomic_DNA"/>
</dbReference>
<organism evidence="1">
    <name type="scientific">bioreactor metagenome</name>
    <dbReference type="NCBI Taxonomy" id="1076179"/>
    <lineage>
        <taxon>unclassified sequences</taxon>
        <taxon>metagenomes</taxon>
        <taxon>ecological metagenomes</taxon>
    </lineage>
</organism>
<dbReference type="AlphaFoldDB" id="A0A644YGW3"/>
<accession>A0A644YGW3</accession>
<gene>
    <name evidence="1" type="ORF">SDC9_74249</name>
</gene>
<name>A0A644YGW3_9ZZZZ</name>
<evidence type="ECO:0000313" key="1">
    <source>
        <dbReference type="EMBL" id="MPM27736.1"/>
    </source>
</evidence>
<proteinExistence type="predicted"/>
<reference evidence="1" key="1">
    <citation type="submission" date="2019-08" db="EMBL/GenBank/DDBJ databases">
        <authorList>
            <person name="Kucharzyk K."/>
            <person name="Murdoch R.W."/>
            <person name="Higgins S."/>
            <person name="Loffler F."/>
        </authorList>
    </citation>
    <scope>NUCLEOTIDE SEQUENCE</scope>
</reference>
<protein>
    <submittedName>
        <fullName evidence="1">Uncharacterized protein</fullName>
    </submittedName>
</protein>